<gene>
    <name evidence="1" type="ORF">E2C01_033927</name>
</gene>
<sequence>MLSHLMFLLTTHYARLGISRGYYHLYIEIVPIKAPCHPLAHACREPSAQLANHNTDPFCARHGVHLHLFSLLRAFFGARFLAASFSTSP</sequence>
<evidence type="ECO:0000313" key="1">
    <source>
        <dbReference type="EMBL" id="MPC40372.1"/>
    </source>
</evidence>
<dbReference type="EMBL" id="VSRR010004669">
    <property type="protein sequence ID" value="MPC40372.1"/>
    <property type="molecule type" value="Genomic_DNA"/>
</dbReference>
<proteinExistence type="predicted"/>
<comment type="caution">
    <text evidence="1">The sequence shown here is derived from an EMBL/GenBank/DDBJ whole genome shotgun (WGS) entry which is preliminary data.</text>
</comment>
<evidence type="ECO:0000313" key="2">
    <source>
        <dbReference type="Proteomes" id="UP000324222"/>
    </source>
</evidence>
<keyword evidence="2" id="KW-1185">Reference proteome</keyword>
<dbReference type="Proteomes" id="UP000324222">
    <property type="component" value="Unassembled WGS sequence"/>
</dbReference>
<name>A0A5B7F1F8_PORTR</name>
<protein>
    <submittedName>
        <fullName evidence="1">Uncharacterized protein</fullName>
    </submittedName>
</protein>
<accession>A0A5B7F1F8</accession>
<dbReference type="AlphaFoldDB" id="A0A5B7F1F8"/>
<reference evidence="1 2" key="1">
    <citation type="submission" date="2019-05" db="EMBL/GenBank/DDBJ databases">
        <title>Another draft genome of Portunus trituberculatus and its Hox gene families provides insights of decapod evolution.</title>
        <authorList>
            <person name="Jeong J.-H."/>
            <person name="Song I."/>
            <person name="Kim S."/>
            <person name="Choi T."/>
            <person name="Kim D."/>
            <person name="Ryu S."/>
            <person name="Kim W."/>
        </authorList>
    </citation>
    <scope>NUCLEOTIDE SEQUENCE [LARGE SCALE GENOMIC DNA]</scope>
    <source>
        <tissue evidence="1">Muscle</tissue>
    </source>
</reference>
<organism evidence="1 2">
    <name type="scientific">Portunus trituberculatus</name>
    <name type="common">Swimming crab</name>
    <name type="synonym">Neptunus trituberculatus</name>
    <dbReference type="NCBI Taxonomy" id="210409"/>
    <lineage>
        <taxon>Eukaryota</taxon>
        <taxon>Metazoa</taxon>
        <taxon>Ecdysozoa</taxon>
        <taxon>Arthropoda</taxon>
        <taxon>Crustacea</taxon>
        <taxon>Multicrustacea</taxon>
        <taxon>Malacostraca</taxon>
        <taxon>Eumalacostraca</taxon>
        <taxon>Eucarida</taxon>
        <taxon>Decapoda</taxon>
        <taxon>Pleocyemata</taxon>
        <taxon>Brachyura</taxon>
        <taxon>Eubrachyura</taxon>
        <taxon>Portunoidea</taxon>
        <taxon>Portunidae</taxon>
        <taxon>Portuninae</taxon>
        <taxon>Portunus</taxon>
    </lineage>
</organism>